<name>A0ACD3AJV7_9AGAR</name>
<protein>
    <submittedName>
        <fullName evidence="1">Uncharacterized protein</fullName>
    </submittedName>
</protein>
<dbReference type="Proteomes" id="UP000308600">
    <property type="component" value="Unassembled WGS sequence"/>
</dbReference>
<keyword evidence="2" id="KW-1185">Reference proteome</keyword>
<evidence type="ECO:0000313" key="1">
    <source>
        <dbReference type="EMBL" id="TFK66040.1"/>
    </source>
</evidence>
<dbReference type="EMBL" id="ML208417">
    <property type="protein sequence ID" value="TFK66040.1"/>
    <property type="molecule type" value="Genomic_DNA"/>
</dbReference>
<accession>A0ACD3AJV7</accession>
<sequence length="208" mass="22912">MEAHDHVTAINVMSDVPRSGLSPVAGQQCQEEGPLDSQRQHGASSSAREATDINVNVGSPTGTDNLATTANTNTDIATSTNTLELKDGHVKVEMEDIITEEEAGPEFEWDLTFRGEEAEQQAPVLNHIHNQDPCPLLSSPFPKLSLILTAWSSLLAVLTALTSSPSLWHLHLKQLQQSRRLPRPLFLFLHAHHLLANDIYRSPLRRGH</sequence>
<organism evidence="1 2">
    <name type="scientific">Pluteus cervinus</name>
    <dbReference type="NCBI Taxonomy" id="181527"/>
    <lineage>
        <taxon>Eukaryota</taxon>
        <taxon>Fungi</taxon>
        <taxon>Dikarya</taxon>
        <taxon>Basidiomycota</taxon>
        <taxon>Agaricomycotina</taxon>
        <taxon>Agaricomycetes</taxon>
        <taxon>Agaricomycetidae</taxon>
        <taxon>Agaricales</taxon>
        <taxon>Pluteineae</taxon>
        <taxon>Pluteaceae</taxon>
        <taxon>Pluteus</taxon>
    </lineage>
</organism>
<reference evidence="1 2" key="1">
    <citation type="journal article" date="2019" name="Nat. Ecol. Evol.">
        <title>Megaphylogeny resolves global patterns of mushroom evolution.</title>
        <authorList>
            <person name="Varga T."/>
            <person name="Krizsan K."/>
            <person name="Foldi C."/>
            <person name="Dima B."/>
            <person name="Sanchez-Garcia M."/>
            <person name="Sanchez-Ramirez S."/>
            <person name="Szollosi G.J."/>
            <person name="Szarkandi J.G."/>
            <person name="Papp V."/>
            <person name="Albert L."/>
            <person name="Andreopoulos W."/>
            <person name="Angelini C."/>
            <person name="Antonin V."/>
            <person name="Barry K.W."/>
            <person name="Bougher N.L."/>
            <person name="Buchanan P."/>
            <person name="Buyck B."/>
            <person name="Bense V."/>
            <person name="Catcheside P."/>
            <person name="Chovatia M."/>
            <person name="Cooper J."/>
            <person name="Damon W."/>
            <person name="Desjardin D."/>
            <person name="Finy P."/>
            <person name="Geml J."/>
            <person name="Haridas S."/>
            <person name="Hughes K."/>
            <person name="Justo A."/>
            <person name="Karasinski D."/>
            <person name="Kautmanova I."/>
            <person name="Kiss B."/>
            <person name="Kocsube S."/>
            <person name="Kotiranta H."/>
            <person name="LaButti K.M."/>
            <person name="Lechner B.E."/>
            <person name="Liimatainen K."/>
            <person name="Lipzen A."/>
            <person name="Lukacs Z."/>
            <person name="Mihaltcheva S."/>
            <person name="Morgado L.N."/>
            <person name="Niskanen T."/>
            <person name="Noordeloos M.E."/>
            <person name="Ohm R.A."/>
            <person name="Ortiz-Santana B."/>
            <person name="Ovrebo C."/>
            <person name="Racz N."/>
            <person name="Riley R."/>
            <person name="Savchenko A."/>
            <person name="Shiryaev A."/>
            <person name="Soop K."/>
            <person name="Spirin V."/>
            <person name="Szebenyi C."/>
            <person name="Tomsovsky M."/>
            <person name="Tulloss R.E."/>
            <person name="Uehling J."/>
            <person name="Grigoriev I.V."/>
            <person name="Vagvolgyi C."/>
            <person name="Papp T."/>
            <person name="Martin F.M."/>
            <person name="Miettinen O."/>
            <person name="Hibbett D.S."/>
            <person name="Nagy L.G."/>
        </authorList>
    </citation>
    <scope>NUCLEOTIDE SEQUENCE [LARGE SCALE GENOMIC DNA]</scope>
    <source>
        <strain evidence="1 2">NL-1719</strain>
    </source>
</reference>
<gene>
    <name evidence="1" type="ORF">BDN72DRAFT_163639</name>
</gene>
<proteinExistence type="predicted"/>
<evidence type="ECO:0000313" key="2">
    <source>
        <dbReference type="Proteomes" id="UP000308600"/>
    </source>
</evidence>